<comment type="cofactor">
    <cofactor evidence="1">
        <name>[4Fe-4S] cluster</name>
        <dbReference type="ChEBI" id="CHEBI:49883"/>
    </cofactor>
</comment>
<dbReference type="GO" id="GO:0000049">
    <property type="term" value="F:tRNA binding"/>
    <property type="evidence" value="ECO:0007669"/>
    <property type="project" value="UniProtKB-KW"/>
</dbReference>
<dbReference type="SMART" id="SM00729">
    <property type="entry name" value="Elp3"/>
    <property type="match status" value="1"/>
</dbReference>
<protein>
    <recommendedName>
        <fullName evidence="14">tRNA carboxymethyluridine synthase</fullName>
        <ecNumber evidence="14">2.3.1.311</ecNumber>
    </recommendedName>
</protein>
<dbReference type="RefSeq" id="WP_231723376.1">
    <property type="nucleotide sequence ID" value="NZ_KQ959516.1"/>
</dbReference>
<evidence type="ECO:0000256" key="10">
    <source>
        <dbReference type="ARBA" id="ARBA00022884"/>
    </source>
</evidence>
<evidence type="ECO:0000256" key="14">
    <source>
        <dbReference type="ARBA" id="ARBA00044771"/>
    </source>
</evidence>
<dbReference type="STRING" id="1393034.HMPREF3192_01252"/>
<dbReference type="GO" id="GO:0002926">
    <property type="term" value="P:tRNA wobble base 5-methoxycarbonylmethyl-2-thiouridinylation"/>
    <property type="evidence" value="ECO:0007669"/>
    <property type="project" value="TreeGrafter"/>
</dbReference>
<keyword evidence="13" id="KW-0012">Acyltransferase</keyword>
<evidence type="ECO:0000256" key="15">
    <source>
        <dbReference type="ARBA" id="ARBA00047372"/>
    </source>
</evidence>
<keyword evidence="12" id="KW-0411">Iron-sulfur</keyword>
<dbReference type="EMBL" id="LSCR01000041">
    <property type="protein sequence ID" value="KXB33146.1"/>
    <property type="molecule type" value="Genomic_DNA"/>
</dbReference>
<evidence type="ECO:0000259" key="17">
    <source>
        <dbReference type="SMART" id="SM00729"/>
    </source>
</evidence>
<dbReference type="PANTHER" id="PTHR11135">
    <property type="entry name" value="HISTONE ACETYLTRANSFERASE-RELATED"/>
    <property type="match status" value="1"/>
</dbReference>
<evidence type="ECO:0000313" key="19">
    <source>
        <dbReference type="Proteomes" id="UP000070675"/>
    </source>
</evidence>
<dbReference type="Pfam" id="PF00583">
    <property type="entry name" value="Acetyltransf_1"/>
    <property type="match status" value="1"/>
</dbReference>
<dbReference type="SUPFAM" id="SSF102114">
    <property type="entry name" value="Radical SAM enzymes"/>
    <property type="match status" value="1"/>
</dbReference>
<evidence type="ECO:0000256" key="3">
    <source>
        <dbReference type="ARBA" id="ARBA00005494"/>
    </source>
</evidence>
<evidence type="ECO:0000256" key="9">
    <source>
        <dbReference type="ARBA" id="ARBA00022723"/>
    </source>
</evidence>
<keyword evidence="8" id="KW-0819">tRNA processing</keyword>
<comment type="pathway">
    <text evidence="2">tRNA modification.</text>
</comment>
<dbReference type="InterPro" id="IPR034687">
    <property type="entry name" value="ELP3-like"/>
</dbReference>
<name>A0A133XQE4_9ACTN</name>
<dbReference type="PANTHER" id="PTHR11135:SF2">
    <property type="entry name" value="ELONGATOR COMPLEX PROTEIN 3"/>
    <property type="match status" value="1"/>
</dbReference>
<keyword evidence="19" id="KW-1185">Reference proteome</keyword>
<dbReference type="SFLD" id="SFLDG01086">
    <property type="entry name" value="elongater_protein-like"/>
    <property type="match status" value="1"/>
</dbReference>
<dbReference type="InterPro" id="IPR039661">
    <property type="entry name" value="ELP3"/>
</dbReference>
<dbReference type="GO" id="GO:0051539">
    <property type="term" value="F:4 iron, 4 sulfur cluster binding"/>
    <property type="evidence" value="ECO:0007669"/>
    <property type="project" value="UniProtKB-KW"/>
</dbReference>
<dbReference type="Proteomes" id="UP000070675">
    <property type="component" value="Unassembled WGS sequence"/>
</dbReference>
<dbReference type="SUPFAM" id="SSF55729">
    <property type="entry name" value="Acyl-CoA N-acyltransferases (Nat)"/>
    <property type="match status" value="1"/>
</dbReference>
<evidence type="ECO:0000256" key="12">
    <source>
        <dbReference type="ARBA" id="ARBA00023014"/>
    </source>
</evidence>
<feature type="compositionally biased region" description="Basic and acidic residues" evidence="16">
    <location>
        <begin position="13"/>
        <end position="32"/>
    </location>
</feature>
<evidence type="ECO:0000256" key="4">
    <source>
        <dbReference type="ARBA" id="ARBA00022485"/>
    </source>
</evidence>
<dbReference type="GO" id="GO:0033588">
    <property type="term" value="C:elongator holoenzyme complex"/>
    <property type="evidence" value="ECO:0007669"/>
    <property type="project" value="TreeGrafter"/>
</dbReference>
<proteinExistence type="inferred from homology"/>
<reference evidence="19" key="1">
    <citation type="submission" date="2016-01" db="EMBL/GenBank/DDBJ databases">
        <authorList>
            <person name="Mitreva M."/>
            <person name="Pepin K.H."/>
            <person name="Mihindukulasuriya K.A."/>
            <person name="Fulton R."/>
            <person name="Fronick C."/>
            <person name="O'Laughlin M."/>
            <person name="Miner T."/>
            <person name="Herter B."/>
            <person name="Rosa B.A."/>
            <person name="Cordes M."/>
            <person name="Tomlinson C."/>
            <person name="Wollam A."/>
            <person name="Palsikar V.B."/>
            <person name="Mardis E.R."/>
            <person name="Wilson R.K."/>
        </authorList>
    </citation>
    <scope>NUCLEOTIDE SEQUENCE [LARGE SCALE GENOMIC DNA]</scope>
    <source>
        <strain evidence="19">DNF00019</strain>
    </source>
</reference>
<dbReference type="InterPro" id="IPR006638">
    <property type="entry name" value="Elp3/MiaA/NifB-like_rSAM"/>
</dbReference>
<evidence type="ECO:0000256" key="2">
    <source>
        <dbReference type="ARBA" id="ARBA00005217"/>
    </source>
</evidence>
<dbReference type="GO" id="GO:0046872">
    <property type="term" value="F:metal ion binding"/>
    <property type="evidence" value="ECO:0007669"/>
    <property type="project" value="UniProtKB-KW"/>
</dbReference>
<dbReference type="InterPro" id="IPR007197">
    <property type="entry name" value="rSAM"/>
</dbReference>
<dbReference type="InterPro" id="IPR058240">
    <property type="entry name" value="rSAM_sf"/>
</dbReference>
<dbReference type="Pfam" id="PF16199">
    <property type="entry name" value="Radical_SAM_C"/>
    <property type="match status" value="1"/>
</dbReference>
<evidence type="ECO:0000256" key="8">
    <source>
        <dbReference type="ARBA" id="ARBA00022694"/>
    </source>
</evidence>
<keyword evidence="10" id="KW-0694">RNA-binding</keyword>
<evidence type="ECO:0000256" key="1">
    <source>
        <dbReference type="ARBA" id="ARBA00001966"/>
    </source>
</evidence>
<keyword evidence="4" id="KW-0004">4Fe-4S</keyword>
<feature type="region of interest" description="Disordered" evidence="16">
    <location>
        <begin position="1"/>
        <end position="32"/>
    </location>
</feature>
<evidence type="ECO:0000256" key="11">
    <source>
        <dbReference type="ARBA" id="ARBA00023004"/>
    </source>
</evidence>
<evidence type="ECO:0000256" key="7">
    <source>
        <dbReference type="ARBA" id="ARBA00022691"/>
    </source>
</evidence>
<dbReference type="InterPro" id="IPR032432">
    <property type="entry name" value="Radical_SAM_C"/>
</dbReference>
<dbReference type="SFLD" id="SFLDF00344">
    <property type="entry name" value="ELP3-like"/>
    <property type="match status" value="1"/>
</dbReference>
<dbReference type="EC" id="2.3.1.311" evidence="14"/>
<comment type="catalytic activity">
    <reaction evidence="15">
        <text>uridine(34) in tRNA + acetyl-CoA + S-adenosyl-L-methionine + H2O = 5-(carboxymethyl)uridine(34) in tRNA + 5'-deoxyadenosine + L-methionine + CoA + 2 H(+)</text>
        <dbReference type="Rhea" id="RHEA:61020"/>
        <dbReference type="Rhea" id="RHEA-COMP:10407"/>
        <dbReference type="Rhea" id="RHEA-COMP:11727"/>
        <dbReference type="ChEBI" id="CHEBI:15377"/>
        <dbReference type="ChEBI" id="CHEBI:15378"/>
        <dbReference type="ChEBI" id="CHEBI:17319"/>
        <dbReference type="ChEBI" id="CHEBI:57287"/>
        <dbReference type="ChEBI" id="CHEBI:57288"/>
        <dbReference type="ChEBI" id="CHEBI:57844"/>
        <dbReference type="ChEBI" id="CHEBI:59789"/>
        <dbReference type="ChEBI" id="CHEBI:65315"/>
        <dbReference type="ChEBI" id="CHEBI:74882"/>
        <dbReference type="EC" id="2.3.1.311"/>
    </reaction>
    <physiologicalReaction direction="left-to-right" evidence="15">
        <dbReference type="Rhea" id="RHEA:61021"/>
    </physiologicalReaction>
</comment>
<evidence type="ECO:0000313" key="18">
    <source>
        <dbReference type="EMBL" id="KXB33146.1"/>
    </source>
</evidence>
<feature type="domain" description="Elp3/MiaA/NifB-like radical SAM core" evidence="17">
    <location>
        <begin position="187"/>
        <end position="505"/>
    </location>
</feature>
<evidence type="ECO:0000256" key="5">
    <source>
        <dbReference type="ARBA" id="ARBA00022555"/>
    </source>
</evidence>
<organism evidence="18 19">
    <name type="scientific">Atopobium deltae</name>
    <dbReference type="NCBI Taxonomy" id="1393034"/>
    <lineage>
        <taxon>Bacteria</taxon>
        <taxon>Bacillati</taxon>
        <taxon>Actinomycetota</taxon>
        <taxon>Coriobacteriia</taxon>
        <taxon>Coriobacteriales</taxon>
        <taxon>Atopobiaceae</taxon>
        <taxon>Atopobium</taxon>
    </lineage>
</organism>
<dbReference type="SFLD" id="SFLDS00029">
    <property type="entry name" value="Radical_SAM"/>
    <property type="match status" value="1"/>
</dbReference>
<keyword evidence="9" id="KW-0479">Metal-binding</keyword>
<keyword evidence="7" id="KW-0949">S-adenosyl-L-methionine</keyword>
<evidence type="ECO:0000256" key="13">
    <source>
        <dbReference type="ARBA" id="ARBA00023315"/>
    </source>
</evidence>
<dbReference type="PATRIC" id="fig|1393034.3.peg.1220"/>
<evidence type="ECO:0000256" key="6">
    <source>
        <dbReference type="ARBA" id="ARBA00022679"/>
    </source>
</evidence>
<dbReference type="InterPro" id="IPR000182">
    <property type="entry name" value="GNAT_dom"/>
</dbReference>
<sequence length="727" mass="82353">MKNQDPKNMNDNAETREQALPQPRERALPQAHERALARVRGRALPPAQEQTLSQGRKQALIAVIDTIFDRLRKTADSHAPLSARELEVILRAQMHQEALKAQQAQMETPAPVRKRDLLPFYQQQKQQRSALQQGWLCGDGLEGPRDKGQNNTGLAAELDAEATAELEARFIRSVRMKPRRTASGVATITVITRPHTCSSNCIYCPCDLRMPKSYIANEPACQRAEQAFFDPYIQVASRLRALHQMGHAVDKIELIVLGGTWSDYPVSYQLWFIRELFRALNEWPTCADNVDTRMDWYRSFGLTNQDTELQRFVHDAQEQVNEGHISYNQAFKKLYAHNKPHQDAWSHMSCSADDLLDEQHKNESAACRVVGLVIETRPDTITPRNLTLFRRLGCTKIQIGIQSTYQHILDANKRNTSCAQIKRAFSLIRLFGFKIHSHLMLNLVDATPESDRADFVQFVHDPGYLPDEIKLYPCALVAGTQLCELFEDRRWRPYSANVLVDILVQDVLAAPPFVRISRMIRDISSSDILVGNKHTNLRQIVESRLRATEKGDMVGQSAAEKGNAPERPADNKLIRVQEIRFREINQQQVNAADLHLEDVCYHTAVSEEHFLQWVTANNRIAGFCRLSLPDWERIDAGGCDVTADELAVAPGQAMIRELHVYGQALSLGHEGASAQHKGLGQRLLAKASDIASQKGYTRLNVISSIGTRAYYRHQGFVDDELYQYKLL</sequence>
<feature type="compositionally biased region" description="Polar residues" evidence="16">
    <location>
        <begin position="1"/>
        <end position="12"/>
    </location>
</feature>
<comment type="similarity">
    <text evidence="3">Belongs to the ELP3 family.</text>
</comment>
<keyword evidence="11" id="KW-0408">Iron</keyword>
<dbReference type="GO" id="GO:0106261">
    <property type="term" value="F:tRNA uridine(34) acetyltransferase activity"/>
    <property type="evidence" value="ECO:0007669"/>
    <property type="project" value="UniProtKB-EC"/>
</dbReference>
<evidence type="ECO:0000256" key="16">
    <source>
        <dbReference type="SAM" id="MobiDB-lite"/>
    </source>
</evidence>
<keyword evidence="6 18" id="KW-0808">Transferase</keyword>
<dbReference type="NCBIfam" id="TIGR01211">
    <property type="entry name" value="ELP3"/>
    <property type="match status" value="1"/>
</dbReference>
<dbReference type="GO" id="GO:0005737">
    <property type="term" value="C:cytoplasm"/>
    <property type="evidence" value="ECO:0007669"/>
    <property type="project" value="TreeGrafter"/>
</dbReference>
<dbReference type="Gene3D" id="3.40.630.30">
    <property type="match status" value="1"/>
</dbReference>
<comment type="caution">
    <text evidence="18">The sequence shown here is derived from an EMBL/GenBank/DDBJ whole genome shotgun (WGS) entry which is preliminary data.</text>
</comment>
<keyword evidence="5" id="KW-0820">tRNA-binding</keyword>
<gene>
    <name evidence="18" type="ORF">HMPREF3192_01252</name>
</gene>
<dbReference type="AlphaFoldDB" id="A0A133XQE4"/>
<dbReference type="InterPro" id="IPR016181">
    <property type="entry name" value="Acyl_CoA_acyltransferase"/>
</dbReference>
<accession>A0A133XQE4</accession>